<evidence type="ECO:0000313" key="3">
    <source>
        <dbReference type="Proteomes" id="UP000199093"/>
    </source>
</evidence>
<dbReference type="STRING" id="555512.SAMN04487993_101750"/>
<organism evidence="2 3">
    <name type="scientific">Salipiger marinus</name>
    <dbReference type="NCBI Taxonomy" id="555512"/>
    <lineage>
        <taxon>Bacteria</taxon>
        <taxon>Pseudomonadati</taxon>
        <taxon>Pseudomonadota</taxon>
        <taxon>Alphaproteobacteria</taxon>
        <taxon>Rhodobacterales</taxon>
        <taxon>Roseobacteraceae</taxon>
        <taxon>Salipiger</taxon>
    </lineage>
</organism>
<evidence type="ECO:0000259" key="1">
    <source>
        <dbReference type="Pfam" id="PF05726"/>
    </source>
</evidence>
<dbReference type="RefSeq" id="WP_165616872.1">
    <property type="nucleotide sequence ID" value="NZ_FNEJ01000017.1"/>
</dbReference>
<evidence type="ECO:0000313" key="2">
    <source>
        <dbReference type="EMBL" id="SDJ07946.1"/>
    </source>
</evidence>
<accession>A0A1G8QTC3</accession>
<dbReference type="InterPro" id="IPR008778">
    <property type="entry name" value="Pirin_C_dom"/>
</dbReference>
<reference evidence="2 3" key="1">
    <citation type="submission" date="2016-10" db="EMBL/GenBank/DDBJ databases">
        <authorList>
            <person name="de Groot N.N."/>
        </authorList>
    </citation>
    <scope>NUCLEOTIDE SEQUENCE [LARGE SCALE GENOMIC DNA]</scope>
    <source>
        <strain evidence="2 3">DSM 26424</strain>
    </source>
</reference>
<keyword evidence="3" id="KW-1185">Reference proteome</keyword>
<name>A0A1G8QTC3_9RHOB</name>
<feature type="domain" description="Pirin C-terminal" evidence="1">
    <location>
        <begin position="3"/>
        <end position="30"/>
    </location>
</feature>
<proteinExistence type="predicted"/>
<dbReference type="AlphaFoldDB" id="A0A1G8QTC3"/>
<gene>
    <name evidence="2" type="ORF">SAMN04487993_101750</name>
</gene>
<sequence length="42" mass="4889">MTGPRYIWWTFVSSPKGRIEQAKEDWKAARWINGPFRLPPGG</sequence>
<dbReference type="Pfam" id="PF05726">
    <property type="entry name" value="Pirin_C"/>
    <property type="match status" value="1"/>
</dbReference>
<dbReference type="EMBL" id="FNEJ01000017">
    <property type="protein sequence ID" value="SDJ07946.1"/>
    <property type="molecule type" value="Genomic_DNA"/>
</dbReference>
<dbReference type="Proteomes" id="UP000199093">
    <property type="component" value="Unassembled WGS sequence"/>
</dbReference>
<protein>
    <submittedName>
        <fullName evidence="2">Pirin C-terminal cupin domain-containing protein</fullName>
    </submittedName>
</protein>